<comment type="caution">
    <text evidence="1">The sequence shown here is derived from an EMBL/GenBank/DDBJ whole genome shotgun (WGS) entry which is preliminary data.</text>
</comment>
<dbReference type="Proteomes" id="UP000078406">
    <property type="component" value="Unassembled WGS sequence"/>
</dbReference>
<dbReference type="AlphaFoldDB" id="A0A177XUM8"/>
<name>A0A177XUM8_9VIBR</name>
<sequence length="265" mass="29738">MRSITANSILAGLITANIAGCSLFFADEREPYYPLLRNSTYSGDDIAVIETDNVLKSAVKHNDFVLVEDGARVNQSVDKVFAEAINNHSVSVEDLKGEEFHQGLELIIKQFTCELYASQQPVDSIQLCPQSNQVVDNGLGYLPFEKGVRTAQRLSAIERNDEGTLQLELFLKSTHERPLESLWGAVHELGHFKGSQLPPESVVLTINLKAYKKDTDAHNWRYMHSEPLIFFVVLPSVDQLISRPNEVESMKFAYRSAKLLVVDSR</sequence>
<dbReference type="RefSeq" id="WP_054962463.1">
    <property type="nucleotide sequence ID" value="NZ_LLEI02000083.1"/>
</dbReference>
<dbReference type="EMBL" id="LLEI02000083">
    <property type="protein sequence ID" value="OAJ92331.1"/>
    <property type="molecule type" value="Genomic_DNA"/>
</dbReference>
<evidence type="ECO:0000313" key="2">
    <source>
        <dbReference type="Proteomes" id="UP000078406"/>
    </source>
</evidence>
<proteinExistence type="predicted"/>
<gene>
    <name evidence="1" type="ORF">APB76_20250</name>
</gene>
<evidence type="ECO:0000313" key="1">
    <source>
        <dbReference type="EMBL" id="OAJ92331.1"/>
    </source>
</evidence>
<organism evidence="1 2">
    <name type="scientific">Vibrio bivalvicida</name>
    <dbReference type="NCBI Taxonomy" id="1276888"/>
    <lineage>
        <taxon>Bacteria</taxon>
        <taxon>Pseudomonadati</taxon>
        <taxon>Pseudomonadota</taxon>
        <taxon>Gammaproteobacteria</taxon>
        <taxon>Vibrionales</taxon>
        <taxon>Vibrionaceae</taxon>
        <taxon>Vibrio</taxon>
        <taxon>Vibrio oreintalis group</taxon>
    </lineage>
</organism>
<protein>
    <submittedName>
        <fullName evidence="1">Uncharacterized protein</fullName>
    </submittedName>
</protein>
<accession>A0A177XUM8</accession>
<reference evidence="1 2" key="1">
    <citation type="journal article" date="2016" name="Syst. Appl. Microbiol.">
        <title>Vibrio bivalvicida sp. nov., a novel larval pathogen for bivalve molluscs reared in a hatchery.</title>
        <authorList>
            <person name="Dubert J."/>
            <person name="Romalde J.L."/>
            <person name="Prado S."/>
            <person name="Barja J.L."/>
        </authorList>
    </citation>
    <scope>NUCLEOTIDE SEQUENCE [LARGE SCALE GENOMIC DNA]</scope>
    <source>
        <strain evidence="1 2">605</strain>
    </source>
</reference>